<feature type="coiled-coil region" evidence="1">
    <location>
        <begin position="227"/>
        <end position="301"/>
    </location>
</feature>
<feature type="region of interest" description="Disordered" evidence="2">
    <location>
        <begin position="655"/>
        <end position="680"/>
    </location>
</feature>
<protein>
    <recommendedName>
        <fullName evidence="5">LisH domain-containing protein</fullName>
    </recommendedName>
</protein>
<name>A0AAD8G4Q1_ACIOX</name>
<feature type="compositionally biased region" description="Basic and acidic residues" evidence="2">
    <location>
        <begin position="797"/>
        <end position="810"/>
    </location>
</feature>
<dbReference type="PANTHER" id="PTHR39063:SF1">
    <property type="entry name" value="OFD1 CENTRIOLE AND CENTRIOLAR SATELLITE PROTEIN"/>
    <property type="match status" value="1"/>
</dbReference>
<reference evidence="3" key="1">
    <citation type="submission" date="2022-02" db="EMBL/GenBank/DDBJ databases">
        <title>Atlantic sturgeon de novo genome assembly.</title>
        <authorList>
            <person name="Stock M."/>
            <person name="Klopp C."/>
            <person name="Guiguen Y."/>
            <person name="Cabau C."/>
            <person name="Parinello H."/>
            <person name="Santidrian Yebra-Pimentel E."/>
            <person name="Kuhl H."/>
            <person name="Dirks R.P."/>
            <person name="Guessner J."/>
            <person name="Wuertz S."/>
            <person name="Du K."/>
            <person name="Schartl M."/>
        </authorList>
    </citation>
    <scope>NUCLEOTIDE SEQUENCE</scope>
    <source>
        <strain evidence="3">STURGEONOMICS-FGT-2020</strain>
        <tissue evidence="3">Whole blood</tissue>
    </source>
</reference>
<sequence length="1026" mass="119064">MSAMKDETVSPDELRKRLYQTFKNRGVLDSLKTQLRNQLIHQLKHPVLSGELPPQPIPVEADSVLVQASNSLVVDHLRRCGYEYSLSVFYPECGLETDKVFSTRDLLQLMNVSPRSMLYKSLTSTMQNDNKKGFLMKLLIDLTDHLHKARHDADTQTDSTPHYRESLAEKMQLIDDQFAVLYQKGSRWGSLEAKLSEYRKEIEGQIQAEMDQKLQHFKEVELAKLRMEEKEKSHKEVSELKRELERTYQTKSDALIIREKNSIERLQKQQEIEEKEIYTQRQLLLKEIETLRSRDAELKQRTEAFEMNCKLQEEKNKSIEESLRRRELAIKTIEDTYDQKLKNELLRYQLELKEDYLKRTEKVTEDEKRNRADAARLREESAVINLNKEEHRHALAELRKFQVDLDSASSQIYLLTQQNELLKERLNETTDYPLLKRERLELQTQLKLLKRQLEEAHEENCKLREEFRWPTSEYLALQAELRRVANARKLDEEEFQSQKQVLEGQLQKEVEHSAQLKTQLIECEERAQWLTTQAEDVKLQLRQTQLALENEVFRNPKPSLVDRSVLDLTADKVVPPDIYVDGPLLRGRPVSEDVLFEPVGSRSCRYSRTCTVSQDSGTELVAGAKARIKELEKEAESLEEAYRNYQHRAIKTAISGTQPARPWSPPETLSIPRRSPSASHSRVTFADEMLPSQELHLMALRSTLYDALNLNGAGMQGQETPSVQNSLPTRRLSSTPLSLSDRQESRKLLEDQEGSFLAPCHRSPERQISPIPSNGYSLTVVHAADTNSPGRPSLKSTAREHSSSQKKPEEVSSPDSSPHPEKLTFEDLAESMEDHSDIPEQLEDDVSHQSEDRMNRLSVTTPEPIAVTSLQDHTVDPKMTEGGERQKREDKEKEEERKWELERKNREEERLQERQAAWEREQRELERLEQERKLVENSQHHEDKKGETEVVKTESKMSEAEDNSSGNNADPVEKYLKIVKQHKEPELDQSLRREAAEQSSIHDRLSDEKDDSIAGISHEDANEDFW</sequence>
<dbReference type="GO" id="GO:0060287">
    <property type="term" value="P:epithelial cilium movement involved in determination of left/right asymmetry"/>
    <property type="evidence" value="ECO:0007669"/>
    <property type="project" value="TreeGrafter"/>
</dbReference>
<dbReference type="Proteomes" id="UP001230051">
    <property type="component" value="Unassembled WGS sequence"/>
</dbReference>
<proteinExistence type="predicted"/>
<feature type="compositionally biased region" description="Polar residues" evidence="2">
    <location>
        <begin position="785"/>
        <end position="796"/>
    </location>
</feature>
<gene>
    <name evidence="3" type="ORF">AOXY_G10596</name>
</gene>
<keyword evidence="1" id="KW-0175">Coiled coil</keyword>
<evidence type="ECO:0000313" key="4">
    <source>
        <dbReference type="Proteomes" id="UP001230051"/>
    </source>
</evidence>
<feature type="compositionally biased region" description="Basic and acidic residues" evidence="2">
    <location>
        <begin position="741"/>
        <end position="750"/>
    </location>
</feature>
<feature type="coiled-coil region" evidence="1">
    <location>
        <begin position="621"/>
        <end position="648"/>
    </location>
</feature>
<dbReference type="GO" id="GO:0005576">
    <property type="term" value="C:extracellular region"/>
    <property type="evidence" value="ECO:0007669"/>
    <property type="project" value="GOC"/>
</dbReference>
<dbReference type="PROSITE" id="PS50896">
    <property type="entry name" value="LISH"/>
    <property type="match status" value="1"/>
</dbReference>
<feature type="compositionally biased region" description="Basic and acidic residues" evidence="2">
    <location>
        <begin position="971"/>
        <end position="1007"/>
    </location>
</feature>
<dbReference type="InterPro" id="IPR006594">
    <property type="entry name" value="LisH"/>
</dbReference>
<dbReference type="InterPro" id="IPR055289">
    <property type="entry name" value="OFD1"/>
</dbReference>
<dbReference type="AlphaFoldDB" id="A0AAD8G4Q1"/>
<dbReference type="GO" id="GO:0005813">
    <property type="term" value="C:centrosome"/>
    <property type="evidence" value="ECO:0007669"/>
    <property type="project" value="TreeGrafter"/>
</dbReference>
<dbReference type="GO" id="GO:0036064">
    <property type="term" value="C:ciliary basal body"/>
    <property type="evidence" value="ECO:0007669"/>
    <property type="project" value="TreeGrafter"/>
</dbReference>
<evidence type="ECO:0000256" key="2">
    <source>
        <dbReference type="SAM" id="MobiDB-lite"/>
    </source>
</evidence>
<feature type="region of interest" description="Disordered" evidence="2">
    <location>
        <begin position="715"/>
        <end position="1026"/>
    </location>
</feature>
<keyword evidence="4" id="KW-1185">Reference proteome</keyword>
<evidence type="ECO:0000256" key="1">
    <source>
        <dbReference type="SAM" id="Coils"/>
    </source>
</evidence>
<feature type="compositionally biased region" description="Basic and acidic residues" evidence="2">
    <location>
        <begin position="873"/>
        <end position="959"/>
    </location>
</feature>
<dbReference type="Pfam" id="PF16045">
    <property type="entry name" value="LisH_2"/>
    <property type="match status" value="1"/>
</dbReference>
<evidence type="ECO:0008006" key="5">
    <source>
        <dbReference type="Google" id="ProtNLM"/>
    </source>
</evidence>
<dbReference type="SMART" id="SM00667">
    <property type="entry name" value="LisH"/>
    <property type="match status" value="1"/>
</dbReference>
<organism evidence="3 4">
    <name type="scientific">Acipenser oxyrinchus oxyrinchus</name>
    <dbReference type="NCBI Taxonomy" id="40147"/>
    <lineage>
        <taxon>Eukaryota</taxon>
        <taxon>Metazoa</taxon>
        <taxon>Chordata</taxon>
        <taxon>Craniata</taxon>
        <taxon>Vertebrata</taxon>
        <taxon>Euteleostomi</taxon>
        <taxon>Actinopterygii</taxon>
        <taxon>Chondrostei</taxon>
        <taxon>Acipenseriformes</taxon>
        <taxon>Acipenseridae</taxon>
        <taxon>Acipenser</taxon>
    </lineage>
</organism>
<feature type="compositionally biased region" description="Basic and acidic residues" evidence="2">
    <location>
        <begin position="845"/>
        <end position="855"/>
    </location>
</feature>
<feature type="compositionally biased region" description="Low complexity" evidence="2">
    <location>
        <begin position="726"/>
        <end position="740"/>
    </location>
</feature>
<accession>A0AAD8G4Q1</accession>
<evidence type="ECO:0000313" key="3">
    <source>
        <dbReference type="EMBL" id="KAK1167823.1"/>
    </source>
</evidence>
<comment type="caution">
    <text evidence="3">The sequence shown here is derived from an EMBL/GenBank/DDBJ whole genome shotgun (WGS) entry which is preliminary data.</text>
</comment>
<dbReference type="EMBL" id="JAGXEW010000009">
    <property type="protein sequence ID" value="KAK1167823.1"/>
    <property type="molecule type" value="Genomic_DNA"/>
</dbReference>
<feature type="coiled-coil region" evidence="1">
    <location>
        <begin position="432"/>
        <end position="466"/>
    </location>
</feature>
<dbReference type="PANTHER" id="PTHR39063">
    <property type="entry name" value="ORAL-FACIAL-DIGITAL SYNDROME 1 PROTEIN HOMOLOG"/>
    <property type="match status" value="1"/>
</dbReference>